<keyword evidence="8" id="KW-1185">Reference proteome</keyword>
<dbReference type="InterPro" id="IPR045214">
    <property type="entry name" value="Surf1/Surf4"/>
</dbReference>
<keyword evidence="3 6" id="KW-0812">Transmembrane</keyword>
<evidence type="ECO:0000313" key="8">
    <source>
        <dbReference type="Proteomes" id="UP000584824"/>
    </source>
</evidence>
<dbReference type="CDD" id="cd06662">
    <property type="entry name" value="SURF1"/>
    <property type="match status" value="1"/>
</dbReference>
<comment type="subcellular location">
    <subcellularLocation>
        <location evidence="6">Cell membrane</location>
        <topology evidence="6">Multi-pass membrane protein</topology>
    </subcellularLocation>
    <subcellularLocation>
        <location evidence="1">Membrane</location>
    </subcellularLocation>
</comment>
<dbReference type="AlphaFoldDB" id="A0A7W6K3A5"/>
<accession>A0A7W6K3A5</accession>
<evidence type="ECO:0000256" key="3">
    <source>
        <dbReference type="ARBA" id="ARBA00022692"/>
    </source>
</evidence>
<protein>
    <recommendedName>
        <fullName evidence="6">SURF1-like protein</fullName>
    </recommendedName>
</protein>
<name>A0A7W6K3A5_9HYPH</name>
<keyword evidence="4 6" id="KW-1133">Transmembrane helix</keyword>
<dbReference type="EMBL" id="JACIDU010000012">
    <property type="protein sequence ID" value="MBB4104399.1"/>
    <property type="molecule type" value="Genomic_DNA"/>
</dbReference>
<evidence type="ECO:0000256" key="4">
    <source>
        <dbReference type="ARBA" id="ARBA00022989"/>
    </source>
</evidence>
<keyword evidence="5 6" id="KW-0472">Membrane</keyword>
<comment type="caution">
    <text evidence="7">The sequence shown here is derived from an EMBL/GenBank/DDBJ whole genome shotgun (WGS) entry which is preliminary data.</text>
</comment>
<evidence type="ECO:0000256" key="2">
    <source>
        <dbReference type="ARBA" id="ARBA00007165"/>
    </source>
</evidence>
<organism evidence="7 8">
    <name type="scientific">Allorhizobium borbori</name>
    <dbReference type="NCBI Taxonomy" id="485907"/>
    <lineage>
        <taxon>Bacteria</taxon>
        <taxon>Pseudomonadati</taxon>
        <taxon>Pseudomonadota</taxon>
        <taxon>Alphaproteobacteria</taxon>
        <taxon>Hyphomicrobiales</taxon>
        <taxon>Rhizobiaceae</taxon>
        <taxon>Rhizobium/Agrobacterium group</taxon>
        <taxon>Allorhizobium</taxon>
    </lineage>
</organism>
<dbReference type="PANTHER" id="PTHR23427:SF2">
    <property type="entry name" value="SURFEIT LOCUS PROTEIN 1"/>
    <property type="match status" value="1"/>
</dbReference>
<evidence type="ECO:0000313" key="7">
    <source>
        <dbReference type="EMBL" id="MBB4104399.1"/>
    </source>
</evidence>
<evidence type="ECO:0000256" key="1">
    <source>
        <dbReference type="ARBA" id="ARBA00004370"/>
    </source>
</evidence>
<evidence type="ECO:0000256" key="6">
    <source>
        <dbReference type="RuleBase" id="RU363076"/>
    </source>
</evidence>
<dbReference type="RefSeq" id="WP_183793491.1">
    <property type="nucleotide sequence ID" value="NZ_JACIDU010000012.1"/>
</dbReference>
<feature type="transmembrane region" description="Helical" evidence="6">
    <location>
        <begin position="216"/>
        <end position="237"/>
    </location>
</feature>
<dbReference type="PROSITE" id="PS50895">
    <property type="entry name" value="SURF1"/>
    <property type="match status" value="1"/>
</dbReference>
<sequence>MTTAATESEVRKGGKAFAFALGLAVFATLLGLALTVWQIQRLSWKTELIARIEARISAAPVPLPPASEWASLQPSDYEYRNVTVSGTWVPQTDAKALALTDRGTGFWVMTPLKLATGEIVYINRGFVPQEMRDGFEVRPDTVTITGLMRVSEPGGLMLRPNDPAKGRWYSRDVTAMASAAGLAAPAPFFIDRRADADRDALPVGGMTRVSFPNNHLLYAIQFLALALVSAGGAVLLIRHRRRQAATSGN</sequence>
<proteinExistence type="inferred from homology"/>
<gene>
    <name evidence="7" type="ORF">GGQ66_002976</name>
</gene>
<comment type="similarity">
    <text evidence="2 6">Belongs to the SURF1 family.</text>
</comment>
<evidence type="ECO:0000256" key="5">
    <source>
        <dbReference type="ARBA" id="ARBA00023136"/>
    </source>
</evidence>
<dbReference type="InterPro" id="IPR002994">
    <property type="entry name" value="Surf1/Shy1"/>
</dbReference>
<dbReference type="PANTHER" id="PTHR23427">
    <property type="entry name" value="SURFEIT LOCUS PROTEIN"/>
    <property type="match status" value="1"/>
</dbReference>
<dbReference type="Pfam" id="PF02104">
    <property type="entry name" value="SURF1"/>
    <property type="match status" value="1"/>
</dbReference>
<keyword evidence="6" id="KW-1003">Cell membrane</keyword>
<reference evidence="7 8" key="1">
    <citation type="submission" date="2020-08" db="EMBL/GenBank/DDBJ databases">
        <title>Genomic Encyclopedia of Type Strains, Phase IV (KMG-IV): sequencing the most valuable type-strain genomes for metagenomic binning, comparative biology and taxonomic classification.</title>
        <authorList>
            <person name="Goeker M."/>
        </authorList>
    </citation>
    <scope>NUCLEOTIDE SEQUENCE [LARGE SCALE GENOMIC DNA]</scope>
    <source>
        <strain evidence="7 8">DSM 26385</strain>
    </source>
</reference>
<feature type="transmembrane region" description="Helical" evidence="6">
    <location>
        <begin position="16"/>
        <end position="37"/>
    </location>
</feature>
<dbReference type="Proteomes" id="UP000584824">
    <property type="component" value="Unassembled WGS sequence"/>
</dbReference>
<dbReference type="GO" id="GO:0005886">
    <property type="term" value="C:plasma membrane"/>
    <property type="evidence" value="ECO:0007669"/>
    <property type="project" value="UniProtKB-SubCell"/>
</dbReference>